<dbReference type="EMBL" id="JBHRWO010000008">
    <property type="protein sequence ID" value="MFC3492599.1"/>
    <property type="molecule type" value="Genomic_DNA"/>
</dbReference>
<evidence type="ECO:0000256" key="4">
    <source>
        <dbReference type="ARBA" id="ARBA00023163"/>
    </source>
</evidence>
<dbReference type="SUPFAM" id="SSF53850">
    <property type="entry name" value="Periplasmic binding protein-like II"/>
    <property type="match status" value="1"/>
</dbReference>
<dbReference type="Pfam" id="PF03466">
    <property type="entry name" value="LysR_substrate"/>
    <property type="match status" value="1"/>
</dbReference>
<dbReference type="InterPro" id="IPR005119">
    <property type="entry name" value="LysR_subst-bd"/>
</dbReference>
<gene>
    <name evidence="6" type="ORF">ACFO8M_08890</name>
</gene>
<keyword evidence="2" id="KW-0805">Transcription regulation</keyword>
<comment type="caution">
    <text evidence="6">The sequence shown here is derived from an EMBL/GenBank/DDBJ whole genome shotgun (WGS) entry which is preliminary data.</text>
</comment>
<dbReference type="CDD" id="cd08414">
    <property type="entry name" value="PBP2_LTTR_aromatics_like"/>
    <property type="match status" value="1"/>
</dbReference>
<dbReference type="PANTHER" id="PTHR30346">
    <property type="entry name" value="TRANSCRIPTIONAL DUAL REGULATOR HCAR-RELATED"/>
    <property type="match status" value="1"/>
</dbReference>
<dbReference type="PANTHER" id="PTHR30346:SF28">
    <property type="entry name" value="HTH-TYPE TRANSCRIPTIONAL REGULATOR CYNR"/>
    <property type="match status" value="1"/>
</dbReference>
<keyword evidence="7" id="KW-1185">Reference proteome</keyword>
<reference evidence="7" key="1">
    <citation type="journal article" date="2019" name="Int. J. Syst. Evol. Microbiol.">
        <title>The Global Catalogue of Microorganisms (GCM) 10K type strain sequencing project: providing services to taxonomists for standard genome sequencing and annotation.</title>
        <authorList>
            <consortium name="The Broad Institute Genomics Platform"/>
            <consortium name="The Broad Institute Genome Sequencing Center for Infectious Disease"/>
            <person name="Wu L."/>
            <person name="Ma J."/>
        </authorList>
    </citation>
    <scope>NUCLEOTIDE SEQUENCE [LARGE SCALE GENOMIC DNA]</scope>
    <source>
        <strain evidence="7">CGMCC 4.7396</strain>
    </source>
</reference>
<evidence type="ECO:0000313" key="6">
    <source>
        <dbReference type="EMBL" id="MFC3492599.1"/>
    </source>
</evidence>
<evidence type="ECO:0000313" key="7">
    <source>
        <dbReference type="Proteomes" id="UP001595712"/>
    </source>
</evidence>
<proteinExistence type="inferred from homology"/>
<evidence type="ECO:0000256" key="1">
    <source>
        <dbReference type="ARBA" id="ARBA00009437"/>
    </source>
</evidence>
<protein>
    <submittedName>
        <fullName evidence="6">LysR family substrate-binding domain-containing protein</fullName>
    </submittedName>
</protein>
<sequence length="176" mass="18720">MEIRAEEIDSHEANRALLDRRLDVAVVRQAAPIGGIRSMPLLSDQFVAALPRSHPLAAEESPLDLAALADEPWVWLPRQITPDYHDAMAAACRRAGFSPAATHWARSITSQLALVSCGLGVTIVPSTAMAAAPPNVTARHLLDMAETVGLAVAARNDAGPVAADFTECARTVLTRI</sequence>
<keyword evidence="3" id="KW-0238">DNA-binding</keyword>
<dbReference type="Proteomes" id="UP001595712">
    <property type="component" value="Unassembled WGS sequence"/>
</dbReference>
<evidence type="ECO:0000256" key="3">
    <source>
        <dbReference type="ARBA" id="ARBA00023125"/>
    </source>
</evidence>
<dbReference type="RefSeq" id="WP_387973488.1">
    <property type="nucleotide sequence ID" value="NZ_JBHRWO010000008.1"/>
</dbReference>
<dbReference type="Gene3D" id="3.40.190.10">
    <property type="entry name" value="Periplasmic binding protein-like II"/>
    <property type="match status" value="2"/>
</dbReference>
<comment type="similarity">
    <text evidence="1">Belongs to the LysR transcriptional regulatory family.</text>
</comment>
<evidence type="ECO:0000256" key="2">
    <source>
        <dbReference type="ARBA" id="ARBA00023015"/>
    </source>
</evidence>
<evidence type="ECO:0000259" key="5">
    <source>
        <dbReference type="Pfam" id="PF03466"/>
    </source>
</evidence>
<name>A0ABV7PYJ3_9ACTN</name>
<organism evidence="6 7">
    <name type="scientific">Glycomyces rhizosphaerae</name>
    <dbReference type="NCBI Taxonomy" id="2054422"/>
    <lineage>
        <taxon>Bacteria</taxon>
        <taxon>Bacillati</taxon>
        <taxon>Actinomycetota</taxon>
        <taxon>Actinomycetes</taxon>
        <taxon>Glycomycetales</taxon>
        <taxon>Glycomycetaceae</taxon>
        <taxon>Glycomyces</taxon>
    </lineage>
</organism>
<accession>A0ABV7PYJ3</accession>
<keyword evidence="4" id="KW-0804">Transcription</keyword>
<feature type="domain" description="LysR substrate-binding" evidence="5">
    <location>
        <begin position="2"/>
        <end position="172"/>
    </location>
</feature>